<proteinExistence type="inferred from homology"/>
<keyword evidence="7" id="KW-0687">Ribonucleoprotein</keyword>
<evidence type="ECO:0000256" key="2">
    <source>
        <dbReference type="ARBA" id="ARBA00004604"/>
    </source>
</evidence>
<feature type="compositionally biased region" description="Low complexity" evidence="8">
    <location>
        <begin position="274"/>
        <end position="309"/>
    </location>
</feature>
<dbReference type="PANTHER" id="PTHR28127">
    <property type="entry name" value="RIBOSOME ASSEMBLY PROTEIN 3"/>
    <property type="match status" value="1"/>
</dbReference>
<feature type="domain" description="Ribosome-assembly protein 3 C-terminal" evidence="9">
    <location>
        <begin position="220"/>
        <end position="265"/>
    </location>
</feature>
<feature type="compositionally biased region" description="Polar residues" evidence="8">
    <location>
        <begin position="163"/>
        <end position="172"/>
    </location>
</feature>
<feature type="region of interest" description="Disordered" evidence="8">
    <location>
        <begin position="268"/>
        <end position="360"/>
    </location>
</feature>
<evidence type="ECO:0000256" key="3">
    <source>
        <dbReference type="ARBA" id="ARBA00006256"/>
    </source>
</evidence>
<gene>
    <name evidence="10" type="ORF">CAOG_000959</name>
</gene>
<organism evidence="10 11">
    <name type="scientific">Capsaspora owczarzaki (strain ATCC 30864)</name>
    <dbReference type="NCBI Taxonomy" id="595528"/>
    <lineage>
        <taxon>Eukaryota</taxon>
        <taxon>Filasterea</taxon>
        <taxon>Capsaspora</taxon>
    </lineage>
</organism>
<feature type="compositionally biased region" description="Basic and acidic residues" evidence="8">
    <location>
        <begin position="1"/>
        <end position="15"/>
    </location>
</feature>
<evidence type="ECO:0000256" key="8">
    <source>
        <dbReference type="SAM" id="MobiDB-lite"/>
    </source>
</evidence>
<comment type="function">
    <text evidence="1">Required for efficient biogenesis of the 60S ribosomal subunit.</text>
</comment>
<feature type="region of interest" description="Disordered" evidence="8">
    <location>
        <begin position="137"/>
        <end position="172"/>
    </location>
</feature>
<evidence type="ECO:0000256" key="4">
    <source>
        <dbReference type="ARBA" id="ARBA00015339"/>
    </source>
</evidence>
<feature type="region of interest" description="Disordered" evidence="8">
    <location>
        <begin position="185"/>
        <end position="209"/>
    </location>
</feature>
<evidence type="ECO:0000256" key="1">
    <source>
        <dbReference type="ARBA" id="ARBA00003035"/>
    </source>
</evidence>
<dbReference type="GO" id="GO:0005730">
    <property type="term" value="C:nucleolus"/>
    <property type="evidence" value="ECO:0007669"/>
    <property type="project" value="UniProtKB-SubCell"/>
</dbReference>
<accession>A0A0D2VHT4</accession>
<feature type="compositionally biased region" description="Polar residues" evidence="8">
    <location>
        <begin position="44"/>
        <end position="66"/>
    </location>
</feature>
<dbReference type="Proteomes" id="UP000008743">
    <property type="component" value="Unassembled WGS sequence"/>
</dbReference>
<dbReference type="PANTHER" id="PTHR28127:SF1">
    <property type="entry name" value="RIBOSOME ASSEMBLY PROTEIN 3"/>
    <property type="match status" value="1"/>
</dbReference>
<evidence type="ECO:0000313" key="11">
    <source>
        <dbReference type="Proteomes" id="UP000008743"/>
    </source>
</evidence>
<sequence length="360" mass="37920">MAKRTAKEAGHDTPDHPSTPHTRETATTGTPQRMTRQAAGSAKPTPSSKSQQRNARGTDRSASPTQHVGRAHGDENDSDDNADDDMSIDAADKGDGSTVSSDQKQAIRADDALAPVPSRLLAMTKALASQNSIVNASLHGLPSDPAVQSVDFEVSDSGDADSGSYQQRSAESNLWRRLARGNQRLGQTVDNTAPVSATSSHSSSVAASADAAVAVETSPFWSAYLQLNTDAFAKDLEQLRQESDMTPSKVRLLVDSLRAGAELWTEQERQLWQASSNPASVSAPKPKPSAATSEPVPMDTTTDSNDSSTAPGADASRREQEPTATKLKQGSAAPATPAKPNVNIAPASTPRSEKRKTNSK</sequence>
<dbReference type="AlphaFoldDB" id="A0A0D2VHT4"/>
<feature type="compositionally biased region" description="Acidic residues" evidence="8">
    <location>
        <begin position="76"/>
        <end position="87"/>
    </location>
</feature>
<keyword evidence="6" id="KW-0539">Nucleus</keyword>
<dbReference type="RefSeq" id="XP_004365830.1">
    <property type="nucleotide sequence ID" value="XM_004365773.2"/>
</dbReference>
<feature type="region of interest" description="Disordered" evidence="8">
    <location>
        <begin position="1"/>
        <end position="114"/>
    </location>
</feature>
<dbReference type="InParanoid" id="A0A0D2VHT4"/>
<evidence type="ECO:0000313" key="10">
    <source>
        <dbReference type="EMBL" id="KJE89502.1"/>
    </source>
</evidence>
<evidence type="ECO:0000259" key="9">
    <source>
        <dbReference type="Pfam" id="PF14615"/>
    </source>
</evidence>
<protein>
    <recommendedName>
        <fullName evidence="4">Ribosome assembly protein 3</fullName>
    </recommendedName>
</protein>
<dbReference type="GO" id="GO:0030687">
    <property type="term" value="C:preribosome, large subunit precursor"/>
    <property type="evidence" value="ECO:0007669"/>
    <property type="project" value="TreeGrafter"/>
</dbReference>
<dbReference type="InterPro" id="IPR028217">
    <property type="entry name" value="Rsa3_C"/>
</dbReference>
<feature type="compositionally biased region" description="Basic and acidic residues" evidence="8">
    <location>
        <begin position="351"/>
        <end position="360"/>
    </location>
</feature>
<evidence type="ECO:0000256" key="5">
    <source>
        <dbReference type="ARBA" id="ARBA00022517"/>
    </source>
</evidence>
<name>A0A0D2VHT4_CAPO3</name>
<dbReference type="OrthoDB" id="69550at2759"/>
<evidence type="ECO:0000256" key="6">
    <source>
        <dbReference type="ARBA" id="ARBA00023242"/>
    </source>
</evidence>
<dbReference type="GO" id="GO:0000027">
    <property type="term" value="P:ribosomal large subunit assembly"/>
    <property type="evidence" value="ECO:0007669"/>
    <property type="project" value="TreeGrafter"/>
</dbReference>
<reference evidence="11" key="1">
    <citation type="submission" date="2011-02" db="EMBL/GenBank/DDBJ databases">
        <title>The Genome Sequence of Capsaspora owczarzaki ATCC 30864.</title>
        <authorList>
            <person name="Russ C."/>
            <person name="Cuomo C."/>
            <person name="Burger G."/>
            <person name="Gray M.W."/>
            <person name="Holland P.W.H."/>
            <person name="King N."/>
            <person name="Lang F.B.F."/>
            <person name="Roger A.J."/>
            <person name="Ruiz-Trillo I."/>
            <person name="Young S.K."/>
            <person name="Zeng Q."/>
            <person name="Gargeya S."/>
            <person name="Alvarado L."/>
            <person name="Berlin A."/>
            <person name="Chapman S.B."/>
            <person name="Chen Z."/>
            <person name="Freedman E."/>
            <person name="Gellesch M."/>
            <person name="Goldberg J."/>
            <person name="Griggs A."/>
            <person name="Gujja S."/>
            <person name="Heilman E."/>
            <person name="Heiman D."/>
            <person name="Howarth C."/>
            <person name="Mehta T."/>
            <person name="Neiman D."/>
            <person name="Pearson M."/>
            <person name="Roberts A."/>
            <person name="Saif S."/>
            <person name="Shea T."/>
            <person name="Shenoy N."/>
            <person name="Sisk P."/>
            <person name="Stolte C."/>
            <person name="Sykes S."/>
            <person name="White J."/>
            <person name="Yandava C."/>
            <person name="Haas B."/>
            <person name="Nusbaum C."/>
            <person name="Birren B."/>
        </authorList>
    </citation>
    <scope>NUCLEOTIDE SEQUENCE</scope>
    <source>
        <strain evidence="11">ATCC 30864</strain>
    </source>
</reference>
<feature type="compositionally biased region" description="Low complexity" evidence="8">
    <location>
        <begin position="192"/>
        <end position="209"/>
    </location>
</feature>
<feature type="compositionally biased region" description="Polar residues" evidence="8">
    <location>
        <begin position="25"/>
        <end position="35"/>
    </location>
</feature>
<comment type="subcellular location">
    <subcellularLocation>
        <location evidence="2">Nucleus</location>
        <location evidence="2">Nucleolus</location>
    </subcellularLocation>
</comment>
<evidence type="ECO:0000256" key="7">
    <source>
        <dbReference type="ARBA" id="ARBA00023274"/>
    </source>
</evidence>
<dbReference type="EMBL" id="KE346360">
    <property type="protein sequence ID" value="KJE89502.1"/>
    <property type="molecule type" value="Genomic_DNA"/>
</dbReference>
<keyword evidence="5" id="KW-0690">Ribosome biogenesis</keyword>
<dbReference type="Pfam" id="PF14615">
    <property type="entry name" value="Rsa3"/>
    <property type="match status" value="1"/>
</dbReference>
<comment type="similarity">
    <text evidence="3">Belongs to the RSA3 family.</text>
</comment>
<dbReference type="InterPro" id="IPR051898">
    <property type="entry name" value="Ribosome_Assembly_3"/>
</dbReference>
<keyword evidence="11" id="KW-1185">Reference proteome</keyword>